<keyword evidence="2" id="KW-0547">Nucleotide-binding</keyword>
<dbReference type="Proteomes" id="UP000188273">
    <property type="component" value="Chromosome"/>
</dbReference>
<proteinExistence type="inferred from homology"/>
<evidence type="ECO:0000313" key="6">
    <source>
        <dbReference type="EMBL" id="AQQ10250.1"/>
    </source>
</evidence>
<dbReference type="InterPro" id="IPR027417">
    <property type="entry name" value="P-loop_NTPase"/>
</dbReference>
<dbReference type="RefSeq" id="WP_077541289.1">
    <property type="nucleotide sequence ID" value="NZ_CP019633.1"/>
</dbReference>
<dbReference type="STRING" id="1940790.L21SP3_02078"/>
<evidence type="ECO:0000256" key="3">
    <source>
        <dbReference type="ARBA" id="ARBA00022840"/>
    </source>
</evidence>
<organism evidence="6 7">
    <name type="scientific">Sedimentisphaera cyanobacteriorum</name>
    <dbReference type="NCBI Taxonomy" id="1940790"/>
    <lineage>
        <taxon>Bacteria</taxon>
        <taxon>Pseudomonadati</taxon>
        <taxon>Planctomycetota</taxon>
        <taxon>Phycisphaerae</taxon>
        <taxon>Sedimentisphaerales</taxon>
        <taxon>Sedimentisphaeraceae</taxon>
        <taxon>Sedimentisphaera</taxon>
    </lineage>
</organism>
<evidence type="ECO:0000259" key="5">
    <source>
        <dbReference type="SMART" id="SM00382"/>
    </source>
</evidence>
<dbReference type="Gene3D" id="3.30.450.90">
    <property type="match status" value="1"/>
</dbReference>
<protein>
    <submittedName>
        <fullName evidence="6">Type II traffic warden ATPase</fullName>
    </submittedName>
</protein>
<keyword evidence="7" id="KW-1185">Reference proteome</keyword>
<feature type="transmembrane region" description="Helical" evidence="4">
    <location>
        <begin position="45"/>
        <end position="67"/>
    </location>
</feature>
<dbReference type="GO" id="GO:0005886">
    <property type="term" value="C:plasma membrane"/>
    <property type="evidence" value="ECO:0007669"/>
    <property type="project" value="TreeGrafter"/>
</dbReference>
<dbReference type="KEGG" id="pbu:L21SP3_02078"/>
<comment type="similarity">
    <text evidence="1">Belongs to the GSP E family.</text>
</comment>
<evidence type="ECO:0000256" key="2">
    <source>
        <dbReference type="ARBA" id="ARBA00022741"/>
    </source>
</evidence>
<keyword evidence="3" id="KW-0067">ATP-binding</keyword>
<dbReference type="GO" id="GO:0005524">
    <property type="term" value="F:ATP binding"/>
    <property type="evidence" value="ECO:0007669"/>
    <property type="project" value="UniProtKB-KW"/>
</dbReference>
<feature type="domain" description="AAA+ ATPase" evidence="5">
    <location>
        <begin position="268"/>
        <end position="391"/>
    </location>
</feature>
<keyword evidence="4" id="KW-0472">Membrane</keyword>
<reference evidence="7" key="1">
    <citation type="submission" date="2017-02" db="EMBL/GenBank/DDBJ databases">
        <title>Comparative genomics and description of representatives of a novel lineage of planctomycetes thriving in anoxic sediments.</title>
        <authorList>
            <person name="Spring S."/>
            <person name="Bunk B."/>
            <person name="Sproer C."/>
            <person name="Klenk H.-P."/>
        </authorList>
    </citation>
    <scope>NUCLEOTIDE SEQUENCE [LARGE SCALE GENOMIC DNA]</scope>
    <source>
        <strain evidence="7">L21-RPul-D3</strain>
    </source>
</reference>
<dbReference type="Pfam" id="PF00437">
    <property type="entry name" value="T2SSE"/>
    <property type="match status" value="1"/>
</dbReference>
<evidence type="ECO:0000256" key="1">
    <source>
        <dbReference type="ARBA" id="ARBA00006611"/>
    </source>
</evidence>
<dbReference type="GO" id="GO:0016887">
    <property type="term" value="F:ATP hydrolysis activity"/>
    <property type="evidence" value="ECO:0007669"/>
    <property type="project" value="TreeGrafter"/>
</dbReference>
<evidence type="ECO:0000256" key="4">
    <source>
        <dbReference type="SAM" id="Phobius"/>
    </source>
</evidence>
<name>A0A1Q2HS85_9BACT</name>
<evidence type="ECO:0000313" key="7">
    <source>
        <dbReference type="Proteomes" id="UP000188273"/>
    </source>
</evidence>
<gene>
    <name evidence="6" type="primary">gspE</name>
    <name evidence="6" type="ORF">L21SP3_02078</name>
</gene>
<dbReference type="OrthoDB" id="244550at2"/>
<dbReference type="EMBL" id="CP019633">
    <property type="protein sequence ID" value="AQQ10250.1"/>
    <property type="molecule type" value="Genomic_DNA"/>
</dbReference>
<dbReference type="PANTHER" id="PTHR30258">
    <property type="entry name" value="TYPE II SECRETION SYSTEM PROTEIN GSPE-RELATED"/>
    <property type="match status" value="1"/>
</dbReference>
<dbReference type="PANTHER" id="PTHR30258:SF1">
    <property type="entry name" value="PROTEIN TRANSPORT PROTEIN HOFB HOMOLOG"/>
    <property type="match status" value="1"/>
</dbReference>
<dbReference type="InterPro" id="IPR001482">
    <property type="entry name" value="T2SS/T4SS_dom"/>
</dbReference>
<sequence>MELDSVFIEMQLVKGVVLCVWFYFCVILVKHFSGHVFMKNSFQPIINAVSLVLGPLSLFAAFSVQFARRASKKNISLWDALKRLFKGSFWGKGLDSEMINESLISADDIDILDNTGKSIEAVYGNNTSRSGTAVALLSKQIIADAIQSSASDVLLDPSGTEGYTVRLRVDGKLRLSREMNTEVGAAVINCIKAVSGMDISEKRKPLDGAFTAKVKEESASFRVATAGVVNGQKMSIRLLSLFTGRLELEEIGFKEKDLAKVKKAISKSSGMILLCGPTGSGKTTTMYGMLSAVDRVERNVITIEDPVEHSLKGASQIEINPKAGINFGDTLKGILRQDPDVIGIGEIRDSITAQTAVQASHTGHLIIASMHSSDNLTAIMRLKELGVETGLLASSISLIISQRLGRNLCEKCKVSEKISSVKLQNLQKRHIDTEHIMRPKGCKSCSFTGYKGRTALFDVLEMDDETKNQIADLSEITRENLLAASSGKMKSKIRKEALKKVISGETSFQEVKSYL</sequence>
<keyword evidence="4" id="KW-1133">Transmembrane helix</keyword>
<keyword evidence="4" id="KW-0812">Transmembrane</keyword>
<dbReference type="Gene3D" id="3.40.50.300">
    <property type="entry name" value="P-loop containing nucleotide triphosphate hydrolases"/>
    <property type="match status" value="1"/>
</dbReference>
<dbReference type="SMART" id="SM00382">
    <property type="entry name" value="AAA"/>
    <property type="match status" value="1"/>
</dbReference>
<feature type="transmembrane region" description="Helical" evidence="4">
    <location>
        <begin position="12"/>
        <end position="33"/>
    </location>
</feature>
<dbReference type="AlphaFoldDB" id="A0A1Q2HS85"/>
<dbReference type="CDD" id="cd01129">
    <property type="entry name" value="PulE-GspE-like"/>
    <property type="match status" value="1"/>
</dbReference>
<accession>A0A1Q2HS85</accession>
<dbReference type="InterPro" id="IPR003593">
    <property type="entry name" value="AAA+_ATPase"/>
</dbReference>
<dbReference type="SUPFAM" id="SSF52540">
    <property type="entry name" value="P-loop containing nucleoside triphosphate hydrolases"/>
    <property type="match status" value="1"/>
</dbReference>